<reference evidence="1 2" key="1">
    <citation type="journal article" date="2016" name="Nat. Commun.">
        <title>Thousands of microbial genomes shed light on interconnected biogeochemical processes in an aquifer system.</title>
        <authorList>
            <person name="Anantharaman K."/>
            <person name="Brown C.T."/>
            <person name="Hug L.A."/>
            <person name="Sharon I."/>
            <person name="Castelle C.J."/>
            <person name="Probst A.J."/>
            <person name="Thomas B.C."/>
            <person name="Singh A."/>
            <person name="Wilkins M.J."/>
            <person name="Karaoz U."/>
            <person name="Brodie E.L."/>
            <person name="Williams K.H."/>
            <person name="Hubbard S.S."/>
            <person name="Banfield J.F."/>
        </authorList>
    </citation>
    <scope>NUCLEOTIDE SEQUENCE [LARGE SCALE GENOMIC DNA]</scope>
</reference>
<sequence length="103" mass="11670">MITNPAVKVKSAKLKSGKNFKYGKKAPIFIKSLTQPLSNLSKKLADPALSIIKYEITNTLLFSLTRRKLNKVNNDPLIKKLIPTLPKPKEIPLLQITNRKFWA</sequence>
<protein>
    <submittedName>
        <fullName evidence="1">Uncharacterized protein</fullName>
    </submittedName>
</protein>
<dbReference type="EMBL" id="MFBN01000043">
    <property type="protein sequence ID" value="OGD94690.1"/>
    <property type="molecule type" value="Genomic_DNA"/>
</dbReference>
<comment type="caution">
    <text evidence="1">The sequence shown here is derived from an EMBL/GenBank/DDBJ whole genome shotgun (WGS) entry which is preliminary data.</text>
</comment>
<evidence type="ECO:0000313" key="2">
    <source>
        <dbReference type="Proteomes" id="UP000178336"/>
    </source>
</evidence>
<organism evidence="1 2">
    <name type="scientific">Candidatus Curtissbacteria bacterium RIFCSPLOWO2_01_FULL_37_9</name>
    <dbReference type="NCBI Taxonomy" id="1797724"/>
    <lineage>
        <taxon>Bacteria</taxon>
        <taxon>Candidatus Curtissiibacteriota</taxon>
    </lineage>
</organism>
<accession>A0A1F5GS33</accession>
<dbReference type="AlphaFoldDB" id="A0A1F5GS33"/>
<proteinExistence type="predicted"/>
<dbReference type="STRING" id="1797724.A3A48_02360"/>
<dbReference type="Proteomes" id="UP000178336">
    <property type="component" value="Unassembled WGS sequence"/>
</dbReference>
<dbReference type="SUPFAM" id="SSF50012">
    <property type="entry name" value="EV matrix protein"/>
    <property type="match status" value="1"/>
</dbReference>
<dbReference type="InterPro" id="IPR038057">
    <property type="entry name" value="EV_matrix_sf"/>
</dbReference>
<evidence type="ECO:0000313" key="1">
    <source>
        <dbReference type="EMBL" id="OGD94690.1"/>
    </source>
</evidence>
<name>A0A1F5GS33_9BACT</name>
<gene>
    <name evidence="1" type="ORF">A3A48_02360</name>
</gene>